<dbReference type="InterPro" id="IPR036770">
    <property type="entry name" value="Ankyrin_rpt-contain_sf"/>
</dbReference>
<evidence type="ECO:0000256" key="2">
    <source>
        <dbReference type="ARBA" id="ARBA00023043"/>
    </source>
</evidence>
<name>A0A8K1FNC4_PYTOL</name>
<feature type="repeat" description="ANK" evidence="3">
    <location>
        <begin position="36"/>
        <end position="68"/>
    </location>
</feature>
<proteinExistence type="predicted"/>
<keyword evidence="5" id="KW-1185">Reference proteome</keyword>
<feature type="repeat" description="ANK" evidence="3">
    <location>
        <begin position="3"/>
        <end position="35"/>
    </location>
</feature>
<keyword evidence="1" id="KW-0677">Repeat</keyword>
<dbReference type="SUPFAM" id="SSF48403">
    <property type="entry name" value="Ankyrin repeat"/>
    <property type="match status" value="2"/>
</dbReference>
<dbReference type="PROSITE" id="PS50088">
    <property type="entry name" value="ANK_REPEAT"/>
    <property type="match status" value="6"/>
</dbReference>
<accession>A0A8K1FNC4</accession>
<feature type="repeat" description="ANK" evidence="3">
    <location>
        <begin position="211"/>
        <end position="244"/>
    </location>
</feature>
<gene>
    <name evidence="4" type="ORF">Poli38472_001397</name>
</gene>
<feature type="repeat" description="ANK" evidence="3">
    <location>
        <begin position="245"/>
        <end position="278"/>
    </location>
</feature>
<dbReference type="SMART" id="SM00248">
    <property type="entry name" value="ANK"/>
    <property type="match status" value="7"/>
</dbReference>
<evidence type="ECO:0000256" key="3">
    <source>
        <dbReference type="PROSITE-ProRule" id="PRU00023"/>
    </source>
</evidence>
<dbReference type="PROSITE" id="PS50297">
    <property type="entry name" value="ANK_REP_REGION"/>
    <property type="match status" value="3"/>
</dbReference>
<protein>
    <submittedName>
        <fullName evidence="4">Uncharacterized protein</fullName>
    </submittedName>
</protein>
<dbReference type="PANTHER" id="PTHR24171:SF9">
    <property type="entry name" value="ANKYRIN REPEAT DOMAIN-CONTAINING PROTEIN 39"/>
    <property type="match status" value="1"/>
</dbReference>
<evidence type="ECO:0000313" key="4">
    <source>
        <dbReference type="EMBL" id="TMW69241.1"/>
    </source>
</evidence>
<dbReference type="PANTHER" id="PTHR24171">
    <property type="entry name" value="ANKYRIN REPEAT DOMAIN-CONTAINING PROTEIN 39-RELATED"/>
    <property type="match status" value="1"/>
</dbReference>
<dbReference type="InterPro" id="IPR002110">
    <property type="entry name" value="Ankyrin_rpt"/>
</dbReference>
<dbReference type="Pfam" id="PF12796">
    <property type="entry name" value="Ank_2"/>
    <property type="match status" value="3"/>
</dbReference>
<keyword evidence="2 3" id="KW-0040">ANK repeat</keyword>
<feature type="repeat" description="ANK" evidence="3">
    <location>
        <begin position="311"/>
        <end position="343"/>
    </location>
</feature>
<evidence type="ECO:0000313" key="5">
    <source>
        <dbReference type="Proteomes" id="UP000794436"/>
    </source>
</evidence>
<comment type="caution">
    <text evidence="4">The sequence shown here is derived from an EMBL/GenBank/DDBJ whole genome shotgun (WGS) entry which is preliminary data.</text>
</comment>
<feature type="repeat" description="ANK" evidence="3">
    <location>
        <begin position="279"/>
        <end position="310"/>
    </location>
</feature>
<dbReference type="PRINTS" id="PR01415">
    <property type="entry name" value="ANKYRIN"/>
</dbReference>
<dbReference type="Gene3D" id="1.25.40.20">
    <property type="entry name" value="Ankyrin repeat-containing domain"/>
    <property type="match status" value="3"/>
</dbReference>
<dbReference type="Proteomes" id="UP000794436">
    <property type="component" value="Unassembled WGS sequence"/>
</dbReference>
<dbReference type="AlphaFoldDB" id="A0A8K1FNC4"/>
<reference evidence="4" key="1">
    <citation type="submission" date="2019-03" db="EMBL/GenBank/DDBJ databases">
        <title>Long read genome sequence of the mycoparasitic Pythium oligandrum ATCC 38472 isolated from sugarbeet rhizosphere.</title>
        <authorList>
            <person name="Gaulin E."/>
        </authorList>
    </citation>
    <scope>NUCLEOTIDE SEQUENCE</scope>
    <source>
        <strain evidence="4">ATCC 38472_TT</strain>
    </source>
</reference>
<evidence type="ECO:0000256" key="1">
    <source>
        <dbReference type="ARBA" id="ARBA00022737"/>
    </source>
</evidence>
<sequence length="385" mass="41132">MQRGETALHCASVYGHAENAKALVAHGADGTTKDQSGKSALHTAVLFKKLDVIKALLTHGMDPNIYDTVSNPQDHQAAVVACILDCGCDVNVRNASGKTPLATCIQWAPGTYIFLRVLVTAFALMSSGAVLEESEENFPPVHVMYQARAGIVPVYVNHWAKQQQNGASALTPVLRGMTLGGLESLEAEFYQNQELERLLQDGVDVDAVKPGGRTELHELVIDDAGLDAVKVLLAHGANIHAIDNYGATPLHYACEQLGSVEMVELLLTHGADVNAINWGGRTPLHVADMSKTDIVDVLLAHGADVNSRSGTGDTALHRATNWCADGVVKPLLMHGADATAKKWIRLSGHFCSRGVGKKRGYPSISRARDRCGAVLLGWHDSASVC</sequence>
<dbReference type="OrthoDB" id="194358at2759"/>
<organism evidence="4 5">
    <name type="scientific">Pythium oligandrum</name>
    <name type="common">Mycoparasitic fungus</name>
    <dbReference type="NCBI Taxonomy" id="41045"/>
    <lineage>
        <taxon>Eukaryota</taxon>
        <taxon>Sar</taxon>
        <taxon>Stramenopiles</taxon>
        <taxon>Oomycota</taxon>
        <taxon>Peronosporomycetes</taxon>
        <taxon>Pythiales</taxon>
        <taxon>Pythiaceae</taxon>
        <taxon>Pythium</taxon>
    </lineage>
</organism>
<dbReference type="EMBL" id="SPLM01000001">
    <property type="protein sequence ID" value="TMW69241.1"/>
    <property type="molecule type" value="Genomic_DNA"/>
</dbReference>